<accession>A0A183D1M2</accession>
<dbReference type="Proteomes" id="UP000271098">
    <property type="component" value="Unassembled WGS sequence"/>
</dbReference>
<evidence type="ECO:0000313" key="3">
    <source>
        <dbReference type="Proteomes" id="UP000271098"/>
    </source>
</evidence>
<evidence type="ECO:0000259" key="1">
    <source>
        <dbReference type="Pfam" id="PF00481"/>
    </source>
</evidence>
<proteinExistence type="predicted"/>
<organism evidence="4">
    <name type="scientific">Gongylonema pulchrum</name>
    <dbReference type="NCBI Taxonomy" id="637853"/>
    <lineage>
        <taxon>Eukaryota</taxon>
        <taxon>Metazoa</taxon>
        <taxon>Ecdysozoa</taxon>
        <taxon>Nematoda</taxon>
        <taxon>Chromadorea</taxon>
        <taxon>Rhabditida</taxon>
        <taxon>Spirurina</taxon>
        <taxon>Spiruromorpha</taxon>
        <taxon>Spiruroidea</taxon>
        <taxon>Gongylonematidae</taxon>
        <taxon>Gongylonema</taxon>
    </lineage>
</organism>
<evidence type="ECO:0000313" key="4">
    <source>
        <dbReference type="WBParaSite" id="GPUH_0000261801-mRNA-1"/>
    </source>
</evidence>
<dbReference type="Pfam" id="PF00481">
    <property type="entry name" value="PP2C"/>
    <property type="match status" value="1"/>
</dbReference>
<dbReference type="InterPro" id="IPR001932">
    <property type="entry name" value="PPM-type_phosphatase-like_dom"/>
</dbReference>
<dbReference type="AlphaFoldDB" id="A0A183D1M2"/>
<sequence length="193" mass="21875">MYKKLMSMNQDIVKICETDEFIIIGSWALWKHISPQQACDAVRTIYNPQIAAKKLQDMVQSLEYPGNVSIIVIRFKRTMENFGGRSNDTGQLYRNDSETSMKSKNDITVLRNIEERLEQIGEAINKIDEDSNNNRSLCSGLEFWNKNGQLYGAEVLPSNSTAGTYFRPGARSLSLIFCFRPNQSFASVALDLS</sequence>
<name>A0A183D1M2_9BILA</name>
<feature type="domain" description="PPM-type phosphatase" evidence="1">
    <location>
        <begin position="13"/>
        <end position="58"/>
    </location>
</feature>
<dbReference type="OrthoDB" id="1394818at2759"/>
<evidence type="ECO:0000313" key="2">
    <source>
        <dbReference type="EMBL" id="VDK35435.1"/>
    </source>
</evidence>
<reference evidence="2 3" key="2">
    <citation type="submission" date="2018-11" db="EMBL/GenBank/DDBJ databases">
        <authorList>
            <consortium name="Pathogen Informatics"/>
        </authorList>
    </citation>
    <scope>NUCLEOTIDE SEQUENCE [LARGE SCALE GENOMIC DNA]</scope>
</reference>
<dbReference type="SUPFAM" id="SSF81606">
    <property type="entry name" value="PP2C-like"/>
    <property type="match status" value="1"/>
</dbReference>
<gene>
    <name evidence="2" type="ORF">GPUH_LOCUS2613</name>
</gene>
<dbReference type="WBParaSite" id="GPUH_0000261801-mRNA-1">
    <property type="protein sequence ID" value="GPUH_0000261801-mRNA-1"/>
    <property type="gene ID" value="GPUH_0000261801"/>
</dbReference>
<keyword evidence="3" id="KW-1185">Reference proteome</keyword>
<dbReference type="EMBL" id="UYRT01004046">
    <property type="protein sequence ID" value="VDK35435.1"/>
    <property type="molecule type" value="Genomic_DNA"/>
</dbReference>
<dbReference type="Gene3D" id="3.60.40.10">
    <property type="entry name" value="PPM-type phosphatase domain"/>
    <property type="match status" value="1"/>
</dbReference>
<protein>
    <submittedName>
        <fullName evidence="4">PPM-type phosphatase domain-containing protein</fullName>
    </submittedName>
</protein>
<reference evidence="4" key="1">
    <citation type="submission" date="2016-06" db="UniProtKB">
        <authorList>
            <consortium name="WormBaseParasite"/>
        </authorList>
    </citation>
    <scope>IDENTIFICATION</scope>
</reference>
<dbReference type="InterPro" id="IPR036457">
    <property type="entry name" value="PPM-type-like_dom_sf"/>
</dbReference>